<comment type="caution">
    <text evidence="1">The sequence shown here is derived from an EMBL/GenBank/DDBJ whole genome shotgun (WGS) entry which is preliminary data.</text>
</comment>
<dbReference type="SUPFAM" id="SSF56112">
    <property type="entry name" value="Protein kinase-like (PK-like)"/>
    <property type="match status" value="1"/>
</dbReference>
<dbReference type="EMBL" id="AMWN01000002">
    <property type="protein sequence ID" value="EXJ94637.1"/>
    <property type="molecule type" value="Genomic_DNA"/>
</dbReference>
<dbReference type="Proteomes" id="UP000019484">
    <property type="component" value="Unassembled WGS sequence"/>
</dbReference>
<protein>
    <recommendedName>
        <fullName evidence="3">Protein kinase domain-containing protein</fullName>
    </recommendedName>
</protein>
<dbReference type="Gene3D" id="1.10.510.10">
    <property type="entry name" value="Transferase(Phosphotransferase) domain 1"/>
    <property type="match status" value="1"/>
</dbReference>
<accession>W9YNW8</accession>
<gene>
    <name evidence="1" type="ORF">A1O1_03033</name>
</gene>
<dbReference type="HOGENOM" id="CLU_1970253_0_0_1"/>
<evidence type="ECO:0000313" key="2">
    <source>
        <dbReference type="Proteomes" id="UP000019484"/>
    </source>
</evidence>
<organism evidence="1 2">
    <name type="scientific">Capronia coronata CBS 617.96</name>
    <dbReference type="NCBI Taxonomy" id="1182541"/>
    <lineage>
        <taxon>Eukaryota</taxon>
        <taxon>Fungi</taxon>
        <taxon>Dikarya</taxon>
        <taxon>Ascomycota</taxon>
        <taxon>Pezizomycotina</taxon>
        <taxon>Eurotiomycetes</taxon>
        <taxon>Chaetothyriomycetidae</taxon>
        <taxon>Chaetothyriales</taxon>
        <taxon>Herpotrichiellaceae</taxon>
        <taxon>Capronia</taxon>
    </lineage>
</organism>
<evidence type="ECO:0008006" key="3">
    <source>
        <dbReference type="Google" id="ProtNLM"/>
    </source>
</evidence>
<sequence>MILTGEGSGSLKIIEFEGCSVDGEPADSCYEWFSYRPPMPRVSRQTDVFAFGCAVYEVVTGRPPYHELEGSDDRYQEVEHLYATNRYPDVTCLPAPLGALIKGYWYGDFSSMGEVLRELQVFVSLSF</sequence>
<keyword evidence="2" id="KW-1185">Reference proteome</keyword>
<dbReference type="OrthoDB" id="1668230at2759"/>
<evidence type="ECO:0000313" key="1">
    <source>
        <dbReference type="EMBL" id="EXJ94637.1"/>
    </source>
</evidence>
<dbReference type="GeneID" id="19157930"/>
<dbReference type="STRING" id="1182541.W9YNW8"/>
<reference evidence="1 2" key="1">
    <citation type="submission" date="2013-03" db="EMBL/GenBank/DDBJ databases">
        <title>The Genome Sequence of Capronia coronata CBS 617.96.</title>
        <authorList>
            <consortium name="The Broad Institute Genomics Platform"/>
            <person name="Cuomo C."/>
            <person name="de Hoog S."/>
            <person name="Gorbushina A."/>
            <person name="Walker B."/>
            <person name="Young S.K."/>
            <person name="Zeng Q."/>
            <person name="Gargeya S."/>
            <person name="Fitzgerald M."/>
            <person name="Haas B."/>
            <person name="Abouelleil A."/>
            <person name="Allen A.W."/>
            <person name="Alvarado L."/>
            <person name="Arachchi H.M."/>
            <person name="Berlin A.M."/>
            <person name="Chapman S.B."/>
            <person name="Gainer-Dewar J."/>
            <person name="Goldberg J."/>
            <person name="Griggs A."/>
            <person name="Gujja S."/>
            <person name="Hansen M."/>
            <person name="Howarth C."/>
            <person name="Imamovic A."/>
            <person name="Ireland A."/>
            <person name="Larimer J."/>
            <person name="McCowan C."/>
            <person name="Murphy C."/>
            <person name="Pearson M."/>
            <person name="Poon T.W."/>
            <person name="Priest M."/>
            <person name="Roberts A."/>
            <person name="Saif S."/>
            <person name="Shea T."/>
            <person name="Sisk P."/>
            <person name="Sykes S."/>
            <person name="Wortman J."/>
            <person name="Nusbaum C."/>
            <person name="Birren B."/>
        </authorList>
    </citation>
    <scope>NUCLEOTIDE SEQUENCE [LARGE SCALE GENOMIC DNA]</scope>
    <source>
        <strain evidence="1 2">CBS 617.96</strain>
    </source>
</reference>
<name>W9YNW8_9EURO</name>
<dbReference type="InterPro" id="IPR011009">
    <property type="entry name" value="Kinase-like_dom_sf"/>
</dbReference>
<dbReference type="RefSeq" id="XP_007722131.1">
    <property type="nucleotide sequence ID" value="XM_007723941.1"/>
</dbReference>
<dbReference type="AlphaFoldDB" id="W9YNW8"/>
<proteinExistence type="predicted"/>